<dbReference type="EMBL" id="LXQA011438526">
    <property type="protein sequence ID" value="MCI97277.1"/>
    <property type="molecule type" value="Genomic_DNA"/>
</dbReference>
<comment type="caution">
    <text evidence="2">The sequence shown here is derived from an EMBL/GenBank/DDBJ whole genome shotgun (WGS) entry which is preliminary data.</text>
</comment>
<evidence type="ECO:0000256" key="1">
    <source>
        <dbReference type="SAM" id="MobiDB-lite"/>
    </source>
</evidence>
<dbReference type="Proteomes" id="UP000265520">
    <property type="component" value="Unassembled WGS sequence"/>
</dbReference>
<accession>A0A392WA57</accession>
<feature type="non-terminal residue" evidence="2">
    <location>
        <position position="1"/>
    </location>
</feature>
<evidence type="ECO:0000313" key="2">
    <source>
        <dbReference type="EMBL" id="MCI97277.1"/>
    </source>
</evidence>
<organism evidence="2 3">
    <name type="scientific">Trifolium medium</name>
    <dbReference type="NCBI Taxonomy" id="97028"/>
    <lineage>
        <taxon>Eukaryota</taxon>
        <taxon>Viridiplantae</taxon>
        <taxon>Streptophyta</taxon>
        <taxon>Embryophyta</taxon>
        <taxon>Tracheophyta</taxon>
        <taxon>Spermatophyta</taxon>
        <taxon>Magnoliopsida</taxon>
        <taxon>eudicotyledons</taxon>
        <taxon>Gunneridae</taxon>
        <taxon>Pentapetalae</taxon>
        <taxon>rosids</taxon>
        <taxon>fabids</taxon>
        <taxon>Fabales</taxon>
        <taxon>Fabaceae</taxon>
        <taxon>Papilionoideae</taxon>
        <taxon>50 kb inversion clade</taxon>
        <taxon>NPAAA clade</taxon>
        <taxon>Hologalegina</taxon>
        <taxon>IRL clade</taxon>
        <taxon>Trifolieae</taxon>
        <taxon>Trifolium</taxon>
    </lineage>
</organism>
<reference evidence="2 3" key="1">
    <citation type="journal article" date="2018" name="Front. Plant Sci.">
        <title>Red Clover (Trifolium pratense) and Zigzag Clover (T. medium) - A Picture of Genomic Similarities and Differences.</title>
        <authorList>
            <person name="Dluhosova J."/>
            <person name="Istvanek J."/>
            <person name="Nedelnik J."/>
            <person name="Repkova J."/>
        </authorList>
    </citation>
    <scope>NUCLEOTIDE SEQUENCE [LARGE SCALE GENOMIC DNA]</scope>
    <source>
        <strain evidence="3">cv. 10/8</strain>
        <tissue evidence="2">Leaf</tissue>
    </source>
</reference>
<keyword evidence="3" id="KW-1185">Reference proteome</keyword>
<proteinExistence type="predicted"/>
<sequence>PGGGGYSGDSSMPVSYDDIYDDDDAAGMETDINKKVTYKQSLLGREEENHGNKTRAEAIFEANEEED</sequence>
<protein>
    <submittedName>
        <fullName evidence="2">Uncharacterized protein</fullName>
    </submittedName>
</protein>
<feature type="region of interest" description="Disordered" evidence="1">
    <location>
        <begin position="1"/>
        <end position="25"/>
    </location>
</feature>
<feature type="non-terminal residue" evidence="2">
    <location>
        <position position="67"/>
    </location>
</feature>
<dbReference type="AlphaFoldDB" id="A0A392WA57"/>
<name>A0A392WA57_9FABA</name>
<evidence type="ECO:0000313" key="3">
    <source>
        <dbReference type="Proteomes" id="UP000265520"/>
    </source>
</evidence>